<proteinExistence type="predicted"/>
<comment type="caution">
    <text evidence="1">The sequence shown here is derived from an EMBL/GenBank/DDBJ whole genome shotgun (WGS) entry which is preliminary data.</text>
</comment>
<keyword evidence="2" id="KW-1185">Reference proteome</keyword>
<dbReference type="AlphaFoldDB" id="A0A0R1KRL8"/>
<dbReference type="OrthoDB" id="2149263at2"/>
<evidence type="ECO:0000313" key="1">
    <source>
        <dbReference type="EMBL" id="KRK86382.1"/>
    </source>
</evidence>
<dbReference type="EMBL" id="AZEA01000045">
    <property type="protein sequence ID" value="KRK86382.1"/>
    <property type="molecule type" value="Genomic_DNA"/>
</dbReference>
<dbReference type="PATRIC" id="fig|1423808.3.peg.2092"/>
<reference evidence="1 2" key="1">
    <citation type="journal article" date="2015" name="Genome Announc.">
        <title>Expanding the biotechnology potential of lactobacilli through comparative genomics of 213 strains and associated genera.</title>
        <authorList>
            <person name="Sun Z."/>
            <person name="Harris H.M."/>
            <person name="McCann A."/>
            <person name="Guo C."/>
            <person name="Argimon S."/>
            <person name="Zhang W."/>
            <person name="Yang X."/>
            <person name="Jeffery I.B."/>
            <person name="Cooney J.C."/>
            <person name="Kagawa T.F."/>
            <person name="Liu W."/>
            <person name="Song Y."/>
            <person name="Salvetti E."/>
            <person name="Wrobel A."/>
            <person name="Rasinkangas P."/>
            <person name="Parkhill J."/>
            <person name="Rea M.C."/>
            <person name="O'Sullivan O."/>
            <person name="Ritari J."/>
            <person name="Douillard F.P."/>
            <person name="Paul Ross R."/>
            <person name="Yang R."/>
            <person name="Briner A.E."/>
            <person name="Felis G.E."/>
            <person name="de Vos W.M."/>
            <person name="Barrangou R."/>
            <person name="Klaenhammer T.R."/>
            <person name="Caufield P.W."/>
            <person name="Cui Y."/>
            <person name="Zhang H."/>
            <person name="O'Toole P.W."/>
        </authorList>
    </citation>
    <scope>NUCLEOTIDE SEQUENCE [LARGE SCALE GENOMIC DNA]</scope>
    <source>
        <strain evidence="1 2">DSM 19904</strain>
    </source>
</reference>
<accession>A0A0R1KRL8</accession>
<protein>
    <submittedName>
        <fullName evidence="1">Uncharacterized protein</fullName>
    </submittedName>
</protein>
<gene>
    <name evidence="1" type="ORF">FD17_GL002067</name>
</gene>
<organism evidence="1 2">
    <name type="scientific">Lentilactobacillus sunkii DSM 19904</name>
    <dbReference type="NCBI Taxonomy" id="1423808"/>
    <lineage>
        <taxon>Bacteria</taxon>
        <taxon>Bacillati</taxon>
        <taxon>Bacillota</taxon>
        <taxon>Bacilli</taxon>
        <taxon>Lactobacillales</taxon>
        <taxon>Lactobacillaceae</taxon>
        <taxon>Lentilactobacillus</taxon>
    </lineage>
</organism>
<dbReference type="Proteomes" id="UP000051581">
    <property type="component" value="Unassembled WGS sequence"/>
</dbReference>
<sequence length="216" mass="24658">MVKQGRYAKSSKMKQIKAIRKRMHTPAGRIIHPDEFEQFVLVRYGLTLKKRLKGTAKETVQRFLQEMLLITSVKEAWSLEAILTKTLKNINTEVPFQFYRVMMANWPEVQHFLQREIPAVPLQDRIIVTNPVGDGQLQTIIVNQLAANTLIETLGGNPDMMKAIKESQIQQLTAGLISNDKIDWNKVSKIFEPIGFDPGRAGDAGTQQWLEQLMNE</sequence>
<evidence type="ECO:0000313" key="2">
    <source>
        <dbReference type="Proteomes" id="UP000051581"/>
    </source>
</evidence>
<name>A0A0R1KRL8_9LACO</name>